<sequence>MEPFWSGYKSQFQSLGFIIYPIQRSLWVMPPTTIAAPSPYARRCHHDGQESSQPFSLMAHFGCARDRLQQDNIIKLIDKGTMEEQIYKYLAGCEALYDGDAFPCVLPPTAVIASPYKFTFIATPMWGPSYDIEEFSTIRGVFTFLRCTLTGLEFLHRHRIAHRDIHETNVMINWYCRDGKLDSCSQRLREHYSSSSASYALFDYDLALQLPSTASLKDCRRPALEAFLGKSEYHPRDIHQGEGHYNPFAFDVACLGNLFLYHFVEAIPTVPLLAVLFSRMTTHVIDDRFTAAEALAFFSDIEAQVPSGVLDSSITLKLDYGPLDDPDLYWLRLSPDDRIKWRSHRTPKLSWSTRVLRWLNTTRIGWKTIPSLFVETVKDMRGWAVFLHRMVPFWTGYKRHFQAVGITLCPTQDSDWLLPENTTPAPSPYALRCRCEGQNHPLRLYESPKFACGRDSLEQDIIFKLVDKGTMEDQIYRYLARCPALYDATTFPHAEGLSFLHDHRIAHRDIHESNIMINWYCGDGQDEDDCAERRRAHYRSPSALYALLDFDFSLQLPLETSLRDCRRPASQAFDGQDDYHPADVHQGERHYNPFAFDVACLGNLFLYHFADAIPVVPLLAVLLSNMTTHVIDDRFTAAEALAFFRGIEAALPPSVLDSAITLKPEYGPLYDPGLYWSRLPPSDQIKWQSHRPPPLSWTARVLRRLNATRIGWKIVPFVRRSLRI</sequence>
<evidence type="ECO:0000259" key="1">
    <source>
        <dbReference type="PROSITE" id="PS50011"/>
    </source>
</evidence>
<protein>
    <recommendedName>
        <fullName evidence="1">Protein kinase domain-containing protein</fullName>
    </recommendedName>
</protein>
<dbReference type="GO" id="GO:0044773">
    <property type="term" value="P:mitotic DNA damage checkpoint signaling"/>
    <property type="evidence" value="ECO:0007669"/>
    <property type="project" value="TreeGrafter"/>
</dbReference>
<dbReference type="PANTHER" id="PTHR44167:SF24">
    <property type="entry name" value="SERINE_THREONINE-PROTEIN KINASE CHK2"/>
    <property type="match status" value="1"/>
</dbReference>
<dbReference type="Proteomes" id="UP001215151">
    <property type="component" value="Unassembled WGS sequence"/>
</dbReference>
<evidence type="ECO:0000313" key="3">
    <source>
        <dbReference type="Proteomes" id="UP001215151"/>
    </source>
</evidence>
<name>A0AAD7TJW6_9APHY</name>
<feature type="domain" description="Protein kinase" evidence="1">
    <location>
        <begin position="358"/>
        <end position="724"/>
    </location>
</feature>
<dbReference type="GO" id="GO:0005524">
    <property type="term" value="F:ATP binding"/>
    <property type="evidence" value="ECO:0007669"/>
    <property type="project" value="InterPro"/>
</dbReference>
<dbReference type="GO" id="GO:0005634">
    <property type="term" value="C:nucleus"/>
    <property type="evidence" value="ECO:0007669"/>
    <property type="project" value="TreeGrafter"/>
</dbReference>
<dbReference type="PANTHER" id="PTHR44167">
    <property type="entry name" value="OVARIAN-SPECIFIC SERINE/THREONINE-PROTEIN KINASE LOK-RELATED"/>
    <property type="match status" value="1"/>
</dbReference>
<dbReference type="InterPro" id="IPR011009">
    <property type="entry name" value="Kinase-like_dom_sf"/>
</dbReference>
<reference evidence="2" key="1">
    <citation type="submission" date="2022-11" db="EMBL/GenBank/DDBJ databases">
        <title>Genome Sequence of Cubamyces cubensis.</title>
        <authorList>
            <person name="Buettner E."/>
        </authorList>
    </citation>
    <scope>NUCLEOTIDE SEQUENCE</scope>
    <source>
        <strain evidence="2">MPL-01</strain>
    </source>
</reference>
<feature type="domain" description="Protein kinase" evidence="1">
    <location>
        <begin position="1"/>
        <end position="331"/>
    </location>
</feature>
<evidence type="ECO:0000313" key="2">
    <source>
        <dbReference type="EMBL" id="KAJ8463474.1"/>
    </source>
</evidence>
<dbReference type="InterPro" id="IPR000719">
    <property type="entry name" value="Prot_kinase_dom"/>
</dbReference>
<dbReference type="GO" id="GO:0004674">
    <property type="term" value="F:protein serine/threonine kinase activity"/>
    <property type="evidence" value="ECO:0007669"/>
    <property type="project" value="TreeGrafter"/>
</dbReference>
<accession>A0AAD7TJW6</accession>
<dbReference type="SUPFAM" id="SSF56112">
    <property type="entry name" value="Protein kinase-like (PK-like)"/>
    <property type="match status" value="2"/>
</dbReference>
<dbReference type="EMBL" id="JAPEVG010000392">
    <property type="protein sequence ID" value="KAJ8463474.1"/>
    <property type="molecule type" value="Genomic_DNA"/>
</dbReference>
<dbReference type="Gene3D" id="1.10.510.10">
    <property type="entry name" value="Transferase(Phosphotransferase) domain 1"/>
    <property type="match status" value="2"/>
</dbReference>
<keyword evidence="3" id="KW-1185">Reference proteome</keyword>
<organism evidence="2 3">
    <name type="scientific">Trametes cubensis</name>
    <dbReference type="NCBI Taxonomy" id="1111947"/>
    <lineage>
        <taxon>Eukaryota</taxon>
        <taxon>Fungi</taxon>
        <taxon>Dikarya</taxon>
        <taxon>Basidiomycota</taxon>
        <taxon>Agaricomycotina</taxon>
        <taxon>Agaricomycetes</taxon>
        <taxon>Polyporales</taxon>
        <taxon>Polyporaceae</taxon>
        <taxon>Trametes</taxon>
    </lineage>
</organism>
<comment type="caution">
    <text evidence="2">The sequence shown here is derived from an EMBL/GenBank/DDBJ whole genome shotgun (WGS) entry which is preliminary data.</text>
</comment>
<dbReference type="PROSITE" id="PS50011">
    <property type="entry name" value="PROTEIN_KINASE_DOM"/>
    <property type="match status" value="2"/>
</dbReference>
<gene>
    <name evidence="2" type="ORF">ONZ51_g10236</name>
</gene>
<proteinExistence type="predicted"/>
<dbReference type="AlphaFoldDB" id="A0AAD7TJW6"/>